<comment type="subcellular location">
    <subcellularLocation>
        <location evidence="2">Golgi apparatus</location>
    </subcellularLocation>
    <subcellularLocation>
        <location evidence="1">Membrane</location>
        <topology evidence="1">Multi-pass membrane protein</topology>
    </subcellularLocation>
</comment>
<feature type="transmembrane region" description="Helical" evidence="9">
    <location>
        <begin position="51"/>
        <end position="75"/>
    </location>
</feature>
<keyword evidence="5" id="KW-0732">Signal</keyword>
<dbReference type="Ensembl" id="ENSEAST00005055398.1">
    <property type="protein sequence ID" value="ENSEASP00005053190.1"/>
    <property type="gene ID" value="ENSEASG00005003846.2"/>
</dbReference>
<keyword evidence="7" id="KW-0333">Golgi apparatus</keyword>
<dbReference type="GeneTree" id="ENSGT00940000157198"/>
<evidence type="ECO:0000256" key="7">
    <source>
        <dbReference type="ARBA" id="ARBA00023034"/>
    </source>
</evidence>
<reference evidence="10" key="2">
    <citation type="submission" date="2025-08" db="UniProtKB">
        <authorList>
            <consortium name="Ensembl"/>
        </authorList>
    </citation>
    <scope>IDENTIFICATION</scope>
</reference>
<evidence type="ECO:0000256" key="9">
    <source>
        <dbReference type="RuleBase" id="RU363079"/>
    </source>
</evidence>
<evidence type="ECO:0000256" key="4">
    <source>
        <dbReference type="ARBA" id="ARBA00022692"/>
    </source>
</evidence>
<comment type="similarity">
    <text evidence="3 9">Belongs to the nonaspanin (TM9SF) (TC 9.A.2) family.</text>
</comment>
<protein>
    <recommendedName>
        <fullName evidence="9">Transmembrane 9 superfamily member</fullName>
    </recommendedName>
</protein>
<proteinExistence type="inferred from homology"/>
<keyword evidence="11" id="KW-1185">Reference proteome</keyword>
<dbReference type="GO" id="GO:0005794">
    <property type="term" value="C:Golgi apparatus"/>
    <property type="evidence" value="ECO:0007669"/>
    <property type="project" value="UniProtKB-SubCell"/>
</dbReference>
<sequence>MGLSRMTGSPGVLWFLLHFIAQMALHLPSALPQDWVSPKVFWPGALWRVPFPTMVALLCMWFGISLPLVYLGYYFGFRKQPYDNPVRTNQIPRQIPEQRWYMNRFVGILMAGILPFGAMFIELFFIFSAIWENQFYYLFGFLFLVFIILVVSCSQISIVMVYFQLCAEDYRWWWRNFLVSGGSAFYVLVYAIFYFVNKLDIVEFIPSLLYFGYTALMVLSFWLLTGTIGFYAAYMFVRKIYAAVKID</sequence>
<accession>A0A9L0JVN1</accession>
<evidence type="ECO:0000256" key="2">
    <source>
        <dbReference type="ARBA" id="ARBA00004555"/>
    </source>
</evidence>
<evidence type="ECO:0000313" key="11">
    <source>
        <dbReference type="Proteomes" id="UP000694387"/>
    </source>
</evidence>
<evidence type="ECO:0000256" key="1">
    <source>
        <dbReference type="ARBA" id="ARBA00004141"/>
    </source>
</evidence>
<evidence type="ECO:0000256" key="5">
    <source>
        <dbReference type="ARBA" id="ARBA00022729"/>
    </source>
</evidence>
<dbReference type="AlphaFoldDB" id="A0A9L0JVN1"/>
<dbReference type="InterPro" id="IPR004240">
    <property type="entry name" value="EMP70"/>
</dbReference>
<feature type="transmembrane region" description="Helical" evidence="9">
    <location>
        <begin position="208"/>
        <end position="237"/>
    </location>
</feature>
<evidence type="ECO:0000256" key="8">
    <source>
        <dbReference type="ARBA" id="ARBA00023136"/>
    </source>
</evidence>
<gene>
    <name evidence="10" type="primary">TM9SF4</name>
</gene>
<evidence type="ECO:0000313" key="10">
    <source>
        <dbReference type="Ensembl" id="ENSEASP00005053190.1"/>
    </source>
</evidence>
<name>A0A9L0JVN1_EQUAS</name>
<feature type="transmembrane region" description="Helical" evidence="9">
    <location>
        <begin position="105"/>
        <end position="131"/>
    </location>
</feature>
<dbReference type="Pfam" id="PF02990">
    <property type="entry name" value="EMP70"/>
    <property type="match status" value="1"/>
</dbReference>
<keyword evidence="6 9" id="KW-1133">Transmembrane helix</keyword>
<dbReference type="GO" id="GO:0072657">
    <property type="term" value="P:protein localization to membrane"/>
    <property type="evidence" value="ECO:0007669"/>
    <property type="project" value="TreeGrafter"/>
</dbReference>
<dbReference type="PANTHER" id="PTHR10766">
    <property type="entry name" value="TRANSMEMBRANE 9 SUPERFAMILY PROTEIN"/>
    <property type="match status" value="1"/>
</dbReference>
<keyword evidence="8 9" id="KW-0472">Membrane</keyword>
<dbReference type="GO" id="GO:0016020">
    <property type="term" value="C:membrane"/>
    <property type="evidence" value="ECO:0007669"/>
    <property type="project" value="UniProtKB-SubCell"/>
</dbReference>
<evidence type="ECO:0000256" key="3">
    <source>
        <dbReference type="ARBA" id="ARBA00005227"/>
    </source>
</evidence>
<keyword evidence="4 9" id="KW-0812">Transmembrane</keyword>
<reference evidence="10" key="3">
    <citation type="submission" date="2025-09" db="UniProtKB">
        <authorList>
            <consortium name="Ensembl"/>
        </authorList>
    </citation>
    <scope>IDENTIFICATION</scope>
</reference>
<comment type="caution">
    <text evidence="9">Lacks conserved residue(s) required for the propagation of feature annotation.</text>
</comment>
<dbReference type="Proteomes" id="UP000694387">
    <property type="component" value="Chromosome 15"/>
</dbReference>
<feature type="transmembrane region" description="Helical" evidence="9">
    <location>
        <begin position="177"/>
        <end position="196"/>
    </location>
</feature>
<feature type="transmembrane region" description="Helical" evidence="9">
    <location>
        <begin position="12"/>
        <end position="31"/>
    </location>
</feature>
<evidence type="ECO:0000256" key="6">
    <source>
        <dbReference type="ARBA" id="ARBA00022989"/>
    </source>
</evidence>
<feature type="transmembrane region" description="Helical" evidence="9">
    <location>
        <begin position="137"/>
        <end position="165"/>
    </location>
</feature>
<organism evidence="10 11">
    <name type="scientific">Equus asinus</name>
    <name type="common">Donkey</name>
    <name type="synonym">Equus africanus asinus</name>
    <dbReference type="NCBI Taxonomy" id="9793"/>
    <lineage>
        <taxon>Eukaryota</taxon>
        <taxon>Metazoa</taxon>
        <taxon>Chordata</taxon>
        <taxon>Craniata</taxon>
        <taxon>Vertebrata</taxon>
        <taxon>Euteleostomi</taxon>
        <taxon>Mammalia</taxon>
        <taxon>Eutheria</taxon>
        <taxon>Laurasiatheria</taxon>
        <taxon>Perissodactyla</taxon>
        <taxon>Equidae</taxon>
        <taxon>Equus</taxon>
    </lineage>
</organism>
<reference evidence="10 11" key="1">
    <citation type="journal article" date="2020" name="Nat. Commun.">
        <title>Donkey genomes provide new insights into domestication and selection for coat color.</title>
        <authorList>
            <person name="Wang"/>
            <person name="C."/>
            <person name="Li"/>
            <person name="H."/>
            <person name="Guo"/>
            <person name="Y."/>
            <person name="Huang"/>
            <person name="J."/>
            <person name="Sun"/>
            <person name="Y."/>
            <person name="Min"/>
            <person name="J."/>
            <person name="Wang"/>
            <person name="J."/>
            <person name="Fang"/>
            <person name="X."/>
            <person name="Zhao"/>
            <person name="Z."/>
            <person name="Wang"/>
            <person name="S."/>
            <person name="Zhang"/>
            <person name="Y."/>
            <person name="Liu"/>
            <person name="Q."/>
            <person name="Jiang"/>
            <person name="Q."/>
            <person name="Wang"/>
            <person name="X."/>
            <person name="Guo"/>
            <person name="Y."/>
            <person name="Yang"/>
            <person name="C."/>
            <person name="Wang"/>
            <person name="Y."/>
            <person name="Tian"/>
            <person name="F."/>
            <person name="Zhuang"/>
            <person name="G."/>
            <person name="Fan"/>
            <person name="Y."/>
            <person name="Gao"/>
            <person name="Q."/>
            <person name="Li"/>
            <person name="Y."/>
            <person name="Ju"/>
            <person name="Z."/>
            <person name="Li"/>
            <person name="J."/>
            <person name="Li"/>
            <person name="R."/>
            <person name="Hou"/>
            <person name="M."/>
            <person name="Yang"/>
            <person name="G."/>
            <person name="Liu"/>
            <person name="G."/>
            <person name="Liu"/>
            <person name="W."/>
            <person name="Guo"/>
            <person name="J."/>
            <person name="Pan"/>
            <person name="S."/>
            <person name="Fan"/>
            <person name="G."/>
            <person name="Zhang"/>
            <person name="W."/>
            <person name="Zhang"/>
            <person name="R."/>
            <person name="Yu"/>
            <person name="J."/>
            <person name="Zhang"/>
            <person name="X."/>
            <person name="Yin"/>
            <person name="Q."/>
            <person name="Ji"/>
            <person name="C."/>
            <person name="Jin"/>
            <person name="Y."/>
            <person name="Yue"/>
            <person name="G."/>
            <person name="Liu"/>
            <person name="M."/>
            <person name="Xu"/>
            <person name="J."/>
            <person name="Liu"/>
            <person name="S."/>
            <person name="Jordana"/>
            <person name="J."/>
            <person name="Noce"/>
            <person name="A."/>
            <person name="Amills"/>
            <person name="M."/>
            <person name="Wu"/>
            <person name="D.D."/>
            <person name="Li"/>
            <person name="S."/>
            <person name="Zhou"/>
            <person name="X. and Zhong"/>
            <person name="J."/>
        </authorList>
    </citation>
    <scope>NUCLEOTIDE SEQUENCE [LARGE SCALE GENOMIC DNA]</scope>
</reference>
<dbReference type="PANTHER" id="PTHR10766:SF55">
    <property type="entry name" value="TRANSMEMBRANE 9 SUPERFAMILY MEMBER 4"/>
    <property type="match status" value="1"/>
</dbReference>